<sequence>MPGLPIIQKEAIEKERFVIRNIIDYYLELFSFCSKRFQLAGSHRHEELVEAVKTMGGELVDKDIKTEVLVQVLLSNKDVDMIIRSTGSDILMIILINNGYSNILLSARK</sequence>
<organism evidence="1">
    <name type="scientific">Rhizophagus irregularis (strain DAOM 181602 / DAOM 197198 / MUCL 43194)</name>
    <name type="common">Arbuscular mycorrhizal fungus</name>
    <name type="synonym">Glomus intraradices</name>
    <dbReference type="NCBI Taxonomy" id="747089"/>
    <lineage>
        <taxon>Eukaryota</taxon>
        <taxon>Fungi</taxon>
        <taxon>Fungi incertae sedis</taxon>
        <taxon>Mucoromycota</taxon>
        <taxon>Glomeromycotina</taxon>
        <taxon>Glomeromycetes</taxon>
        <taxon>Glomerales</taxon>
        <taxon>Glomeraceae</taxon>
        <taxon>Rhizophagus</taxon>
    </lineage>
</organism>
<accession>U9TU80</accession>
<name>U9TU80_RHIID</name>
<dbReference type="EMBL" id="KI287624">
    <property type="protein sequence ID" value="ESA09893.1"/>
    <property type="molecule type" value="Genomic_DNA"/>
</dbReference>
<evidence type="ECO:0000313" key="1">
    <source>
        <dbReference type="EMBL" id="ESA09893.1"/>
    </source>
</evidence>
<dbReference type="HOGENOM" id="CLU_2185338_0_0_1"/>
<gene>
    <name evidence="1" type="ORF">GLOINDRAFT_97569</name>
</gene>
<proteinExistence type="predicted"/>
<dbReference type="AlphaFoldDB" id="U9TU80"/>
<protein>
    <submittedName>
        <fullName evidence="1">Uncharacterized protein</fullName>
    </submittedName>
</protein>
<reference evidence="1" key="1">
    <citation type="submission" date="2013-07" db="EMBL/GenBank/DDBJ databases">
        <title>The genome of an arbuscular mycorrhizal fungus provides insights into the evolution of the oldest plant symbiosis.</title>
        <authorList>
            <consortium name="DOE Joint Genome Institute"/>
            <person name="Tisserant E."/>
            <person name="Malbreil M."/>
            <person name="Kuo A."/>
            <person name="Kohler A."/>
            <person name="Symeonidi A."/>
            <person name="Balestrini R."/>
            <person name="Charron P."/>
            <person name="Duensing N."/>
            <person name="Frei-dit-Frey N."/>
            <person name="Gianinazzi-Pearson V."/>
            <person name="Gilbert B."/>
            <person name="Handa Y."/>
            <person name="Hijri M."/>
            <person name="Kaul R."/>
            <person name="Kawaguchi M."/>
            <person name="Krajinski F."/>
            <person name="Lammers P."/>
            <person name="Lapierre D."/>
            <person name="Masclaux F.G."/>
            <person name="Murat C."/>
            <person name="Morin E."/>
            <person name="Ndikumana S."/>
            <person name="Pagni M."/>
            <person name="Petitpierre D."/>
            <person name="Requena N."/>
            <person name="Rosikiewicz P."/>
            <person name="Riley R."/>
            <person name="Saito K."/>
            <person name="San Clemente H."/>
            <person name="Shapiro H."/>
            <person name="van Tuinen D."/>
            <person name="Becard G."/>
            <person name="Bonfante P."/>
            <person name="Paszkowski U."/>
            <person name="Shachar-Hill Y."/>
            <person name="Young J.P."/>
            <person name="Sanders I.R."/>
            <person name="Henrissat B."/>
            <person name="Rensing S.A."/>
            <person name="Grigoriev I.V."/>
            <person name="Corradi N."/>
            <person name="Roux C."/>
            <person name="Martin F."/>
        </authorList>
    </citation>
    <scope>NUCLEOTIDE SEQUENCE</scope>
    <source>
        <strain evidence="1">DAOM 197198</strain>
    </source>
</reference>